<dbReference type="Proteomes" id="UP000027222">
    <property type="component" value="Unassembled WGS sequence"/>
</dbReference>
<feature type="compositionally biased region" description="Polar residues" evidence="1">
    <location>
        <begin position="375"/>
        <end position="386"/>
    </location>
</feature>
<evidence type="ECO:0000313" key="3">
    <source>
        <dbReference type="Proteomes" id="UP000027222"/>
    </source>
</evidence>
<evidence type="ECO:0000313" key="2">
    <source>
        <dbReference type="EMBL" id="KDR76553.1"/>
    </source>
</evidence>
<reference evidence="3" key="1">
    <citation type="journal article" date="2014" name="Proc. Natl. Acad. Sci. U.S.A.">
        <title>Extensive sampling of basidiomycete genomes demonstrates inadequacy of the white-rot/brown-rot paradigm for wood decay fungi.</title>
        <authorList>
            <person name="Riley R."/>
            <person name="Salamov A.A."/>
            <person name="Brown D.W."/>
            <person name="Nagy L.G."/>
            <person name="Floudas D."/>
            <person name="Held B.W."/>
            <person name="Levasseur A."/>
            <person name="Lombard V."/>
            <person name="Morin E."/>
            <person name="Otillar R."/>
            <person name="Lindquist E.A."/>
            <person name="Sun H."/>
            <person name="LaButti K.M."/>
            <person name="Schmutz J."/>
            <person name="Jabbour D."/>
            <person name="Luo H."/>
            <person name="Baker S.E."/>
            <person name="Pisabarro A.G."/>
            <person name="Walton J.D."/>
            <person name="Blanchette R.A."/>
            <person name="Henrissat B."/>
            <person name="Martin F."/>
            <person name="Cullen D."/>
            <person name="Hibbett D.S."/>
            <person name="Grigoriev I.V."/>
        </authorList>
    </citation>
    <scope>NUCLEOTIDE SEQUENCE [LARGE SCALE GENOMIC DNA]</scope>
    <source>
        <strain evidence="3">CBS 339.88</strain>
    </source>
</reference>
<feature type="compositionally biased region" description="Basic residues" evidence="1">
    <location>
        <begin position="84"/>
        <end position="94"/>
    </location>
</feature>
<gene>
    <name evidence="2" type="ORF">GALMADRAFT_450342</name>
</gene>
<evidence type="ECO:0000256" key="1">
    <source>
        <dbReference type="SAM" id="MobiDB-lite"/>
    </source>
</evidence>
<proteinExistence type="predicted"/>
<feature type="compositionally biased region" description="Low complexity" evidence="1">
    <location>
        <begin position="410"/>
        <end position="437"/>
    </location>
</feature>
<dbReference type="AlphaFoldDB" id="A0A067TC44"/>
<protein>
    <submittedName>
        <fullName evidence="2">Uncharacterized protein</fullName>
    </submittedName>
</protein>
<feature type="region of interest" description="Disordered" evidence="1">
    <location>
        <begin position="191"/>
        <end position="464"/>
    </location>
</feature>
<organism evidence="2 3">
    <name type="scientific">Galerina marginata (strain CBS 339.88)</name>
    <dbReference type="NCBI Taxonomy" id="685588"/>
    <lineage>
        <taxon>Eukaryota</taxon>
        <taxon>Fungi</taxon>
        <taxon>Dikarya</taxon>
        <taxon>Basidiomycota</taxon>
        <taxon>Agaricomycotina</taxon>
        <taxon>Agaricomycetes</taxon>
        <taxon>Agaricomycetidae</taxon>
        <taxon>Agaricales</taxon>
        <taxon>Agaricineae</taxon>
        <taxon>Strophariaceae</taxon>
        <taxon>Galerina</taxon>
    </lineage>
</organism>
<feature type="compositionally biased region" description="Gly residues" evidence="1">
    <location>
        <begin position="517"/>
        <end position="540"/>
    </location>
</feature>
<feature type="compositionally biased region" description="Basic and acidic residues" evidence="1">
    <location>
        <begin position="193"/>
        <end position="215"/>
    </location>
</feature>
<dbReference type="OrthoDB" id="3255924at2759"/>
<feature type="region of interest" description="Disordered" evidence="1">
    <location>
        <begin position="513"/>
        <end position="543"/>
    </location>
</feature>
<feature type="compositionally biased region" description="Basic and acidic residues" evidence="1">
    <location>
        <begin position="32"/>
        <end position="43"/>
    </location>
</feature>
<feature type="compositionally biased region" description="Low complexity" evidence="1">
    <location>
        <begin position="363"/>
        <end position="374"/>
    </location>
</feature>
<accession>A0A067TC44</accession>
<feature type="compositionally biased region" description="Basic residues" evidence="1">
    <location>
        <begin position="397"/>
        <end position="409"/>
    </location>
</feature>
<dbReference type="HOGENOM" id="CLU_047147_0_0_1"/>
<keyword evidence="3" id="KW-1185">Reference proteome</keyword>
<feature type="compositionally biased region" description="Low complexity" evidence="1">
    <location>
        <begin position="216"/>
        <end position="225"/>
    </location>
</feature>
<name>A0A067TC44_GALM3</name>
<dbReference type="EMBL" id="KL142378">
    <property type="protein sequence ID" value="KDR76553.1"/>
    <property type="molecule type" value="Genomic_DNA"/>
</dbReference>
<sequence length="564" mass="58576">MATPFSWSDTIQIAFGSCLPCIKPSPSAGSEDDTHPDEIHDPAINRIPRARPDELQGLLADPDTDVDAETMSLHSNPGRSAAQRGKKRRRRMKKGSTSSSGGVGARSSRRITLFGYNLFGNPAIQLSDDGEDALYPDSRRNAPTTIFAANSTSTFDSDAAPLDADAINALSSPSGAAAAVEAAAQASAAAEAQRLREKEERRQKRREKKELKKLAEALARQASGDADGDGEFEGFQGSGANAAPALAKSGSGYPRIPNTMYPGRAASDSGSGSGFSGSTRDEFGQFVSAPPLPLAAGPYTPQHEEDDDAADLDGGLYARNAPRNGNGGGGSDSRSRTSASTSDRAHQFPDPRNVFRHIRSHSHSQSSSRVNSPSYAQLQFHTQPDTVATPDSERLHQQHTKKPKSKSKSTSKTSSSTGSNTRSSATTTSTSTSQSPSLPSPISPSFSALPHAPAVRVQENQIVSPSTVEQGQGFFDLEDEMPVRKAVGAGAGVVGPGPGPAVGVHGKATTEFPSARIGGGAGGGGFPMTGFGGGGQGGGVKRSRDFGAFLARRGDGDDEDGEGL</sequence>
<feature type="region of interest" description="Disordered" evidence="1">
    <location>
        <begin position="24"/>
        <end position="106"/>
    </location>
</feature>